<proteinExistence type="predicted"/>
<feature type="compositionally biased region" description="Low complexity" evidence="1">
    <location>
        <begin position="1"/>
        <end position="15"/>
    </location>
</feature>
<accession>A0A4U0U028</accession>
<keyword evidence="3" id="KW-1185">Reference proteome</keyword>
<name>A0A4U0U028_9PEZI</name>
<organism evidence="2 3">
    <name type="scientific">Salinomyces thailandicus</name>
    <dbReference type="NCBI Taxonomy" id="706561"/>
    <lineage>
        <taxon>Eukaryota</taxon>
        <taxon>Fungi</taxon>
        <taxon>Dikarya</taxon>
        <taxon>Ascomycota</taxon>
        <taxon>Pezizomycotina</taxon>
        <taxon>Dothideomycetes</taxon>
        <taxon>Dothideomycetidae</taxon>
        <taxon>Mycosphaerellales</taxon>
        <taxon>Teratosphaeriaceae</taxon>
        <taxon>Salinomyces</taxon>
    </lineage>
</organism>
<protein>
    <submittedName>
        <fullName evidence="2">Uncharacterized protein</fullName>
    </submittedName>
</protein>
<feature type="compositionally biased region" description="Acidic residues" evidence="1">
    <location>
        <begin position="210"/>
        <end position="222"/>
    </location>
</feature>
<dbReference type="Pfam" id="PF20354">
    <property type="entry name" value="DUF6649"/>
    <property type="match status" value="1"/>
</dbReference>
<dbReference type="OrthoDB" id="5345504at2759"/>
<dbReference type="EMBL" id="NAJL01000019">
    <property type="protein sequence ID" value="TKA28231.1"/>
    <property type="molecule type" value="Genomic_DNA"/>
</dbReference>
<reference evidence="2 3" key="1">
    <citation type="submission" date="2017-03" db="EMBL/GenBank/DDBJ databases">
        <title>Genomes of endolithic fungi from Antarctica.</title>
        <authorList>
            <person name="Coleine C."/>
            <person name="Masonjones S."/>
            <person name="Stajich J.E."/>
        </authorList>
    </citation>
    <scope>NUCLEOTIDE SEQUENCE [LARGE SCALE GENOMIC DNA]</scope>
    <source>
        <strain evidence="2 3">CCFEE 6315</strain>
    </source>
</reference>
<dbReference type="Proteomes" id="UP000308549">
    <property type="component" value="Unassembled WGS sequence"/>
</dbReference>
<dbReference type="AlphaFoldDB" id="A0A4U0U028"/>
<feature type="region of interest" description="Disordered" evidence="1">
    <location>
        <begin position="1"/>
        <end position="28"/>
    </location>
</feature>
<sequence>MQPASSSGSAPSSSSVLGKRVADESNLNDDQRFTKRFNLLSLDQAESSHGSSNYYIPVSPSLKPTINTRTDGGTTHGGSGEEGSMAVDDTKDRIYIGDLDAELADIESDEEKIIFLPDIEKKLSRLPRQVLSGKSDDGERQQLILYNVPKSLSLEEGQDSVRKAIIEARQRARDRAIEEARHEDMERRYGHSEQLEGVEPAHGYSGGYVEEVEDDPDAMDIG</sequence>
<comment type="caution">
    <text evidence="2">The sequence shown here is derived from an EMBL/GenBank/DDBJ whole genome shotgun (WGS) entry which is preliminary data.</text>
</comment>
<feature type="compositionally biased region" description="Basic and acidic residues" evidence="1">
    <location>
        <begin position="179"/>
        <end position="194"/>
    </location>
</feature>
<feature type="region of interest" description="Disordered" evidence="1">
    <location>
        <begin position="46"/>
        <end position="89"/>
    </location>
</feature>
<dbReference type="InterPro" id="IPR046591">
    <property type="entry name" value="DUF6649"/>
</dbReference>
<evidence type="ECO:0000313" key="2">
    <source>
        <dbReference type="EMBL" id="TKA28231.1"/>
    </source>
</evidence>
<evidence type="ECO:0000313" key="3">
    <source>
        <dbReference type="Proteomes" id="UP000308549"/>
    </source>
</evidence>
<feature type="region of interest" description="Disordered" evidence="1">
    <location>
        <begin position="179"/>
        <end position="222"/>
    </location>
</feature>
<evidence type="ECO:0000256" key="1">
    <source>
        <dbReference type="SAM" id="MobiDB-lite"/>
    </source>
</evidence>
<feature type="compositionally biased region" description="Polar residues" evidence="1">
    <location>
        <begin position="62"/>
        <end position="71"/>
    </location>
</feature>
<gene>
    <name evidence="2" type="ORF">B0A50_04203</name>
</gene>